<dbReference type="InterPro" id="IPR036388">
    <property type="entry name" value="WH-like_DNA-bd_sf"/>
</dbReference>
<dbReference type="SMART" id="SM00421">
    <property type="entry name" value="HTH_LUXR"/>
    <property type="match status" value="1"/>
</dbReference>
<name>N6VEM2_9HYPH</name>
<keyword evidence="3" id="KW-1185">Reference proteome</keyword>
<dbReference type="GO" id="GO:0003677">
    <property type="term" value="F:DNA binding"/>
    <property type="evidence" value="ECO:0007669"/>
    <property type="project" value="InterPro"/>
</dbReference>
<dbReference type="EMBL" id="AQHN01000005">
    <property type="protein sequence ID" value="ENN89527.1"/>
    <property type="molecule type" value="Genomic_DNA"/>
</dbReference>
<dbReference type="SUPFAM" id="SSF46894">
    <property type="entry name" value="C-terminal effector domain of the bipartite response regulators"/>
    <property type="match status" value="1"/>
</dbReference>
<evidence type="ECO:0000259" key="1">
    <source>
        <dbReference type="SMART" id="SM00421"/>
    </source>
</evidence>
<dbReference type="InterPro" id="IPR016032">
    <property type="entry name" value="Sig_transdc_resp-reg_C-effctor"/>
</dbReference>
<feature type="domain" description="HTH luxR-type" evidence="1">
    <location>
        <begin position="171"/>
        <end position="228"/>
    </location>
</feature>
<dbReference type="InterPro" id="IPR000792">
    <property type="entry name" value="Tscrpt_reg_LuxR_C"/>
</dbReference>
<dbReference type="PATRIC" id="fig|363754.4.peg.290"/>
<evidence type="ECO:0000313" key="2">
    <source>
        <dbReference type="EMBL" id="ENN89527.1"/>
    </source>
</evidence>
<gene>
    <name evidence="2" type="ORF">RHSP_60569</name>
</gene>
<evidence type="ECO:0000313" key="3">
    <source>
        <dbReference type="Proteomes" id="UP000012429"/>
    </source>
</evidence>
<dbReference type="Pfam" id="PF13412">
    <property type="entry name" value="HTH_24"/>
    <property type="match status" value="1"/>
</dbReference>
<dbReference type="Proteomes" id="UP000012429">
    <property type="component" value="Unassembled WGS sequence"/>
</dbReference>
<protein>
    <recommendedName>
        <fullName evidence="1">HTH luxR-type domain-containing protein</fullName>
    </recommendedName>
</protein>
<sequence>MTNTVESDDVCWHFRRSDPPVRPSGFAALAQQLIDVWISRDEVDHPSGLSRVVGEQLAANMVLAVITVPAGGAIEFDVHVVSDYSIPTTYADVPDVLKSRLPMLAGGRLHPSIQKALAGRRPSLVSETVRHDNMQTDFEMLSLPRKAAKPGDDWCLVYGVVNHILRSSAIPKDLDDVDLAILQLLREGLQMREIGHRIELSPRTVEHRIERLKTLAGARTLHGLVARSL</sequence>
<proteinExistence type="predicted"/>
<reference evidence="2 3" key="1">
    <citation type="journal article" date="2012" name="BMC Genomics">
        <title>Genomic basis of broad host range and environmental adaptability of Rhizobium tropici CIAT 899 and Rhizobium sp. PRF 81 which are used in inoculants for common bean (Phaseolus vulgaris L.).</title>
        <authorList>
            <person name="Ormeno-Orrillo E."/>
            <person name="Menna P."/>
            <person name="Almeida L.G."/>
            <person name="Ollero F.J."/>
            <person name="Nicolas M.F."/>
            <person name="Pains Rodrigues E."/>
            <person name="Shigueyoshi Nakatani A."/>
            <person name="Silva Batista J.S."/>
            <person name="Oliveira Chueire L.M."/>
            <person name="Souza R.C."/>
            <person name="Ribeiro Vasconcelos A.T."/>
            <person name="Megias M."/>
            <person name="Hungria M."/>
            <person name="Martinez-Romero E."/>
        </authorList>
    </citation>
    <scope>NUCLEOTIDE SEQUENCE [LARGE SCALE GENOMIC DNA]</scope>
    <source>
        <strain evidence="2 3">PRF 81</strain>
    </source>
</reference>
<dbReference type="AlphaFoldDB" id="N6VEM2"/>
<dbReference type="GO" id="GO:0006355">
    <property type="term" value="P:regulation of DNA-templated transcription"/>
    <property type="evidence" value="ECO:0007669"/>
    <property type="project" value="InterPro"/>
</dbReference>
<dbReference type="Gene3D" id="1.10.10.10">
    <property type="entry name" value="Winged helix-like DNA-binding domain superfamily/Winged helix DNA-binding domain"/>
    <property type="match status" value="1"/>
</dbReference>
<dbReference type="STRING" id="363754.RHSP_60569"/>
<accession>N6VEM2</accession>
<comment type="caution">
    <text evidence="2">The sequence shown here is derived from an EMBL/GenBank/DDBJ whole genome shotgun (WGS) entry which is preliminary data.</text>
</comment>
<organism evidence="2 3">
    <name type="scientific">Rhizobium freirei PRF 81</name>
    <dbReference type="NCBI Taxonomy" id="363754"/>
    <lineage>
        <taxon>Bacteria</taxon>
        <taxon>Pseudomonadati</taxon>
        <taxon>Pseudomonadota</taxon>
        <taxon>Alphaproteobacteria</taxon>
        <taxon>Hyphomicrobiales</taxon>
        <taxon>Rhizobiaceae</taxon>
        <taxon>Rhizobium/Agrobacterium group</taxon>
        <taxon>Rhizobium</taxon>
    </lineage>
</organism>